<feature type="region of interest" description="Disordered" evidence="7">
    <location>
        <begin position="205"/>
        <end position="296"/>
    </location>
</feature>
<feature type="compositionally biased region" description="Acidic residues" evidence="7">
    <location>
        <begin position="485"/>
        <end position="505"/>
    </location>
</feature>
<dbReference type="CDD" id="cd14014">
    <property type="entry name" value="STKc_PknB_like"/>
    <property type="match status" value="1"/>
</dbReference>
<evidence type="ECO:0000313" key="12">
    <source>
        <dbReference type="Proteomes" id="UP001594351"/>
    </source>
</evidence>
<keyword evidence="8" id="KW-0812">Transmembrane</keyword>
<keyword evidence="5" id="KW-0067">ATP-binding</keyword>
<feature type="region of interest" description="Disordered" evidence="7">
    <location>
        <begin position="128"/>
        <end position="153"/>
    </location>
</feature>
<dbReference type="Gene3D" id="1.10.510.10">
    <property type="entry name" value="Transferase(Phosphotransferase) domain 1"/>
    <property type="match status" value="1"/>
</dbReference>
<keyword evidence="3" id="KW-0547">Nucleotide-binding</keyword>
<feature type="compositionally biased region" description="Basic and acidic residues" evidence="7">
    <location>
        <begin position="265"/>
        <end position="282"/>
    </location>
</feature>
<evidence type="ECO:0000256" key="1">
    <source>
        <dbReference type="ARBA" id="ARBA00012513"/>
    </source>
</evidence>
<dbReference type="Pfam" id="PF00069">
    <property type="entry name" value="Pkinase"/>
    <property type="match status" value="1"/>
</dbReference>
<evidence type="ECO:0000256" key="5">
    <source>
        <dbReference type="ARBA" id="ARBA00022840"/>
    </source>
</evidence>
<dbReference type="InterPro" id="IPR000719">
    <property type="entry name" value="Prot_kinase_dom"/>
</dbReference>
<feature type="compositionally biased region" description="Polar residues" evidence="7">
    <location>
        <begin position="226"/>
        <end position="240"/>
    </location>
</feature>
<feature type="transmembrane region" description="Helical" evidence="8">
    <location>
        <begin position="1059"/>
        <end position="1078"/>
    </location>
</feature>
<evidence type="ECO:0000256" key="3">
    <source>
        <dbReference type="ARBA" id="ARBA00022741"/>
    </source>
</evidence>
<comment type="caution">
    <text evidence="11">The sequence shown here is derived from an EMBL/GenBank/DDBJ whole genome shotgun (WGS) entry which is preliminary data.</text>
</comment>
<evidence type="ECO:0000256" key="6">
    <source>
        <dbReference type="PROSITE-ProRule" id="PRU00169"/>
    </source>
</evidence>
<dbReference type="EC" id="2.7.11.1" evidence="1"/>
<evidence type="ECO:0000256" key="8">
    <source>
        <dbReference type="SAM" id="Phobius"/>
    </source>
</evidence>
<dbReference type="PROSITE" id="PS50110">
    <property type="entry name" value="RESPONSE_REGULATORY"/>
    <property type="match status" value="1"/>
</dbReference>
<dbReference type="SUPFAM" id="SSF52172">
    <property type="entry name" value="CheY-like"/>
    <property type="match status" value="1"/>
</dbReference>
<evidence type="ECO:0000259" key="10">
    <source>
        <dbReference type="PROSITE" id="PS50110"/>
    </source>
</evidence>
<keyword evidence="4 11" id="KW-0418">Kinase</keyword>
<dbReference type="Gene3D" id="3.30.200.20">
    <property type="entry name" value="Phosphorylase Kinase, domain 1"/>
    <property type="match status" value="1"/>
</dbReference>
<dbReference type="Proteomes" id="UP001594351">
    <property type="component" value="Unassembled WGS sequence"/>
</dbReference>
<dbReference type="Gene3D" id="3.40.50.2300">
    <property type="match status" value="1"/>
</dbReference>
<feature type="domain" description="Response regulatory" evidence="10">
    <location>
        <begin position="6"/>
        <end position="124"/>
    </location>
</feature>
<sequence>MAEVRKILVADFDEDNLFSTVALLKKQGYEVITASDGLEALDRFSQDTPHLVLLSPILPKLHGFQVCKMMKKIKKGRKIPVLIISGIYKSSLYKYQAINEFFADDLLVKPIEDKKLLHTIKSYFSPTKETSHKVPAQKESPKIPEIPTPEVKKDGGIENLLEKTLANLMDFDDIDSVPKSAHSDDVASLAKLEDTLVDLMQIKSEAEASPEDSAPEEKQRTEKAEQATSSSGEEQSTTRIPLTEQLLAQEEKPPPIEKTPPPLKSSEKKEAFKEALKPETKTRSSLSAKRTLLSEVDDDEIDSIIDGAITFDEVDDEAEEESSLGGKLKLEEPVSETSDKDEEVDLAQLTSSLLEGSEDEDYRDRQPHRVESVAADTTEETMENELGTDNIKAEQSTTSLRLDELSPSDSEKVQTYKIKIDEVMDSLDDHENTETDEFADEDLLEEDILSSPEPEEKSDLFSLLNVDADEAPSADHFEDSVLGFDQDESEQMGEEEGGEEEEEAWFTEKSAQSMREIQKMDQFGSPEIEEEAEADEEEEEENLADEDLLSLVSEKLLQDGDFFEEQEDQFKVQVDEVFSTPDDEQELAAEEEAIMAEEEDQHDIIPDHEEEMDALIPGQHNAENDEDLMSIIQDLEEEEEDEPEEELAKIEEHGVKIENGVHYTSLEEEYGMAFGKYILLEKVATGGMAEIFKAKQRGVEGFEKLVAIKRILPHLSDNKDFVSMFIDEGKIAAQLTHQNIAQIYELGEEQGYYYIAMEFVNGRDLKTLMQRAKEKNFPLSLEHAVVIISKLCSGLDYAHRKKDFDNRDLNIVHRDISPQNVLISYEGEVKIVDFGIAKAAAKDHHTRAGALKGKILYMSPEQAWGKNIDKRSDIFSLGTLLYEMMTQKRLFLAQSEIQILQRVREARITPPSQLRPDLPKQLEAIILKALTKDPNQRYQAASEMQRVLDRFLYTRELKRSTFDLSTYMHLLFREEIEGEVPDSADRIREIEAMELLSKEEDEESVAELEEDTVATRAERAKRSAAEHVANGDWEDTEIKQLLEDAKKGTSLITILTNPIVIVIAVLILLFIVYFVFWVPMGEGNTGSTSTAALLSAINMLCAPLS</sequence>
<dbReference type="SUPFAM" id="SSF56112">
    <property type="entry name" value="Protein kinase-like (PK-like)"/>
    <property type="match status" value="1"/>
</dbReference>
<gene>
    <name evidence="11" type="ORF">ACFL27_02000</name>
</gene>
<organism evidence="11 12">
    <name type="scientific">candidate division CSSED10-310 bacterium</name>
    <dbReference type="NCBI Taxonomy" id="2855610"/>
    <lineage>
        <taxon>Bacteria</taxon>
        <taxon>Bacteria division CSSED10-310</taxon>
    </lineage>
</organism>
<accession>A0ABV6YRY1</accession>
<dbReference type="InterPro" id="IPR050660">
    <property type="entry name" value="NEK_Ser/Thr_kinase"/>
</dbReference>
<feature type="compositionally biased region" description="Acidic residues" evidence="7">
    <location>
        <begin position="312"/>
        <end position="322"/>
    </location>
</feature>
<feature type="region of interest" description="Disordered" evidence="7">
    <location>
        <begin position="311"/>
        <end position="412"/>
    </location>
</feature>
<dbReference type="InterPro" id="IPR001789">
    <property type="entry name" value="Sig_transdc_resp-reg_receiver"/>
</dbReference>
<dbReference type="InterPro" id="IPR008266">
    <property type="entry name" value="Tyr_kinase_AS"/>
</dbReference>
<feature type="domain" description="Protein kinase" evidence="9">
    <location>
        <begin position="677"/>
        <end position="952"/>
    </location>
</feature>
<dbReference type="PANTHER" id="PTHR43671">
    <property type="entry name" value="SERINE/THREONINE-PROTEIN KINASE NEK"/>
    <property type="match status" value="1"/>
</dbReference>
<evidence type="ECO:0000256" key="7">
    <source>
        <dbReference type="SAM" id="MobiDB-lite"/>
    </source>
</evidence>
<dbReference type="Pfam" id="PF00072">
    <property type="entry name" value="Response_reg"/>
    <property type="match status" value="1"/>
</dbReference>
<feature type="compositionally biased region" description="Basic and acidic residues" evidence="7">
    <location>
        <begin position="401"/>
        <end position="412"/>
    </location>
</feature>
<dbReference type="SMART" id="SM00448">
    <property type="entry name" value="REC"/>
    <property type="match status" value="1"/>
</dbReference>
<evidence type="ECO:0000259" key="9">
    <source>
        <dbReference type="PROSITE" id="PS50011"/>
    </source>
</evidence>
<reference evidence="11 12" key="1">
    <citation type="submission" date="2024-09" db="EMBL/GenBank/DDBJ databases">
        <title>Laminarin stimulates single cell rates of sulfate reduction while oxygen inhibits transcriptomic activity in coastal marine sediment.</title>
        <authorList>
            <person name="Lindsay M."/>
            <person name="Orcutt B."/>
            <person name="Emerson D."/>
            <person name="Stepanauskas R."/>
            <person name="D'Angelo T."/>
        </authorList>
    </citation>
    <scope>NUCLEOTIDE SEQUENCE [LARGE SCALE GENOMIC DNA]</scope>
    <source>
        <strain evidence="11">SAG AM-311-K15</strain>
    </source>
</reference>
<feature type="compositionally biased region" description="Basic and acidic residues" evidence="7">
    <location>
        <begin position="362"/>
        <end position="371"/>
    </location>
</feature>
<dbReference type="EMBL" id="JBHPBY010000014">
    <property type="protein sequence ID" value="MFC1848957.1"/>
    <property type="molecule type" value="Genomic_DNA"/>
</dbReference>
<evidence type="ECO:0000313" key="11">
    <source>
        <dbReference type="EMBL" id="MFC1848957.1"/>
    </source>
</evidence>
<feature type="compositionally biased region" description="Basic and acidic residues" evidence="7">
    <location>
        <begin position="215"/>
        <end position="225"/>
    </location>
</feature>
<keyword evidence="12" id="KW-1185">Reference proteome</keyword>
<keyword evidence="8" id="KW-0472">Membrane</keyword>
<dbReference type="InterPro" id="IPR011009">
    <property type="entry name" value="Kinase-like_dom_sf"/>
</dbReference>
<protein>
    <recommendedName>
        <fullName evidence="1">non-specific serine/threonine protein kinase</fullName>
        <ecNumber evidence="1">2.7.11.1</ecNumber>
    </recommendedName>
</protein>
<dbReference type="PANTHER" id="PTHR43671:SF13">
    <property type="entry name" value="SERINE_THREONINE-PROTEIN KINASE NEK2"/>
    <property type="match status" value="1"/>
</dbReference>
<comment type="caution">
    <text evidence="6">Lacks conserved residue(s) required for the propagation of feature annotation.</text>
</comment>
<keyword evidence="2" id="KW-0808">Transferase</keyword>
<dbReference type="PROSITE" id="PS50011">
    <property type="entry name" value="PROTEIN_KINASE_DOM"/>
    <property type="match status" value="1"/>
</dbReference>
<proteinExistence type="predicted"/>
<evidence type="ECO:0000256" key="2">
    <source>
        <dbReference type="ARBA" id="ARBA00022679"/>
    </source>
</evidence>
<feature type="compositionally biased region" description="Acidic residues" evidence="7">
    <location>
        <begin position="527"/>
        <end position="546"/>
    </location>
</feature>
<keyword evidence="8" id="KW-1133">Transmembrane helix</keyword>
<dbReference type="GO" id="GO:0016301">
    <property type="term" value="F:kinase activity"/>
    <property type="evidence" value="ECO:0007669"/>
    <property type="project" value="UniProtKB-KW"/>
</dbReference>
<evidence type="ECO:0000256" key="4">
    <source>
        <dbReference type="ARBA" id="ARBA00022777"/>
    </source>
</evidence>
<name>A0ABV6YRY1_UNCC1</name>
<dbReference type="InterPro" id="IPR011006">
    <property type="entry name" value="CheY-like_superfamily"/>
</dbReference>
<feature type="region of interest" description="Disordered" evidence="7">
    <location>
        <begin position="469"/>
        <end position="546"/>
    </location>
</feature>
<dbReference type="PROSITE" id="PS00109">
    <property type="entry name" value="PROTEIN_KINASE_TYR"/>
    <property type="match status" value="1"/>
</dbReference>